<dbReference type="InterPro" id="IPR001314">
    <property type="entry name" value="Peptidase_S1A"/>
</dbReference>
<organism evidence="14 15">
    <name type="scientific">Spodoptera frugiperda</name>
    <name type="common">Fall armyworm</name>
    <dbReference type="NCBI Taxonomy" id="7108"/>
    <lineage>
        <taxon>Eukaryota</taxon>
        <taxon>Metazoa</taxon>
        <taxon>Ecdysozoa</taxon>
        <taxon>Arthropoda</taxon>
        <taxon>Hexapoda</taxon>
        <taxon>Insecta</taxon>
        <taxon>Pterygota</taxon>
        <taxon>Neoptera</taxon>
        <taxon>Endopterygota</taxon>
        <taxon>Lepidoptera</taxon>
        <taxon>Glossata</taxon>
        <taxon>Ditrysia</taxon>
        <taxon>Noctuoidea</taxon>
        <taxon>Noctuidae</taxon>
        <taxon>Amphipyrinae</taxon>
        <taxon>Spodoptera</taxon>
    </lineage>
</organism>
<feature type="chain" id="PRO_5040437056" evidence="12">
    <location>
        <begin position="18"/>
        <end position="485"/>
    </location>
</feature>
<dbReference type="PROSITE" id="PS50240">
    <property type="entry name" value="TRYPSIN_DOM"/>
    <property type="match status" value="1"/>
</dbReference>
<evidence type="ECO:0000256" key="11">
    <source>
        <dbReference type="SAM" id="MobiDB-lite"/>
    </source>
</evidence>
<keyword evidence="3" id="KW-0800">Toxin</keyword>
<dbReference type="InterPro" id="IPR001254">
    <property type="entry name" value="Trypsin_dom"/>
</dbReference>
<keyword evidence="8" id="KW-1199">Hemostasis impairing toxin</keyword>
<comment type="function">
    <text evidence="9">Fibrinolytic activity; shows preferential cleavage of Arg-Gly bonds in all three fibrinogen chains. Contact with the caterpillars causes severe bleeding, due the anticoagulant effect of the protein.</text>
</comment>
<feature type="region of interest" description="Disordered" evidence="11">
    <location>
        <begin position="125"/>
        <end position="226"/>
    </location>
</feature>
<evidence type="ECO:0000256" key="5">
    <source>
        <dbReference type="ARBA" id="ARBA00022801"/>
    </source>
</evidence>
<dbReference type="GO" id="GO:0004252">
    <property type="term" value="F:serine-type endopeptidase activity"/>
    <property type="evidence" value="ECO:0007669"/>
    <property type="project" value="InterPro"/>
</dbReference>
<dbReference type="CDD" id="cd00190">
    <property type="entry name" value="Tryp_SPc"/>
    <property type="match status" value="1"/>
</dbReference>
<dbReference type="GO" id="GO:0006508">
    <property type="term" value="P:proteolysis"/>
    <property type="evidence" value="ECO:0007669"/>
    <property type="project" value="UniProtKB-KW"/>
</dbReference>
<evidence type="ECO:0000256" key="7">
    <source>
        <dbReference type="ARBA" id="ARBA00023157"/>
    </source>
</evidence>
<evidence type="ECO:0000313" key="15">
    <source>
        <dbReference type="RefSeq" id="XP_050552408.1"/>
    </source>
</evidence>
<keyword evidence="7" id="KW-1015">Disulfide bond</keyword>
<gene>
    <name evidence="15" type="primary">LOC118277702</name>
</gene>
<dbReference type="GO" id="GO:0005576">
    <property type="term" value="C:extracellular region"/>
    <property type="evidence" value="ECO:0007669"/>
    <property type="project" value="UniProtKB-SubCell"/>
</dbReference>
<dbReference type="PRINTS" id="PR00722">
    <property type="entry name" value="CHYMOTRYPSIN"/>
</dbReference>
<dbReference type="Proteomes" id="UP000829999">
    <property type="component" value="Chromosome 10"/>
</dbReference>
<feature type="compositionally biased region" description="Basic and acidic residues" evidence="11">
    <location>
        <begin position="156"/>
        <end position="215"/>
    </location>
</feature>
<feature type="domain" description="Peptidase S1" evidence="13">
    <location>
        <begin position="233"/>
        <end position="466"/>
    </location>
</feature>
<evidence type="ECO:0000256" key="8">
    <source>
        <dbReference type="ARBA" id="ARBA00023240"/>
    </source>
</evidence>
<dbReference type="Gene3D" id="2.40.10.10">
    <property type="entry name" value="Trypsin-like serine proteases"/>
    <property type="match status" value="1"/>
</dbReference>
<evidence type="ECO:0000256" key="3">
    <source>
        <dbReference type="ARBA" id="ARBA00022656"/>
    </source>
</evidence>
<sequence>MKVPLIIFALIISYVLGDTIKFAEKRFPKKVKPYGTGKILINSKYEFKTKDKPKTTATPPPVTAKPYTVFQLVSHGMSKMIEGVPDSPYFPIDQGFNHKSRVKKILPDYSWSAVRVKRGAANEEINATTTKVEQKSTPSPNTIKPDKVEAPSMRSVQKEAGDKEETTEKKTEKATKKPAAHENVAKTSKNNESKAADKLDTTTKSKVKSTNDNRKIKAKPKGVSGNATATRRLIAAREALIEDYPYVVSIQKDDQHWCSGALLNPRLVITTANCLWKANRVSRMEVRAGSRYVDRGGQMAAIQEVMKHPGWGLRKSPDNDVALLLLDRNIKFSHSVHGVDLPNRVMLPPFDDAWVVSWGAERRDGIYDTESSTLQVFHTRLMNHDKCNNVTMRFSVIVSENFICLAQTGRTGPCTRDTGAPAVSDGILWGLASWGIRKLCGTERFPAMFSYLASHSNLDFIANATKSLMADKRYYPFVDRFPSLH</sequence>
<evidence type="ECO:0000256" key="1">
    <source>
        <dbReference type="ARBA" id="ARBA00004239"/>
    </source>
</evidence>
<dbReference type="RefSeq" id="XP_050552408.1">
    <property type="nucleotide sequence ID" value="XM_050696451.1"/>
</dbReference>
<dbReference type="FunFam" id="2.40.10.10:FF:000068">
    <property type="entry name" value="transmembrane protease serine 2"/>
    <property type="match status" value="1"/>
</dbReference>
<keyword evidence="12" id="KW-0732">Signal</keyword>
<reference evidence="15" key="1">
    <citation type="submission" date="2025-08" db="UniProtKB">
        <authorList>
            <consortium name="RefSeq"/>
        </authorList>
    </citation>
    <scope>IDENTIFICATION</scope>
    <source>
        <tissue evidence="15">Whole larval tissue</tissue>
    </source>
</reference>
<keyword evidence="6" id="KW-0720">Serine protease</keyword>
<feature type="compositionally biased region" description="Polar residues" evidence="11">
    <location>
        <begin position="125"/>
        <end position="142"/>
    </location>
</feature>
<dbReference type="SUPFAM" id="SSF50494">
    <property type="entry name" value="Trypsin-like serine proteases"/>
    <property type="match status" value="1"/>
</dbReference>
<dbReference type="AlphaFoldDB" id="A0A9R0DSF1"/>
<accession>A0A9R0DSF1</accession>
<proteinExistence type="inferred from homology"/>
<evidence type="ECO:0000313" key="14">
    <source>
        <dbReference type="Proteomes" id="UP000829999"/>
    </source>
</evidence>
<keyword evidence="10" id="KW-1205">Fibrinolytic toxin</keyword>
<evidence type="ECO:0000256" key="4">
    <source>
        <dbReference type="ARBA" id="ARBA00022670"/>
    </source>
</evidence>
<keyword evidence="5" id="KW-0378">Hydrolase</keyword>
<dbReference type="PANTHER" id="PTHR24276:SF91">
    <property type="entry name" value="AT26814P-RELATED"/>
    <property type="match status" value="1"/>
</dbReference>
<dbReference type="SMART" id="SM00020">
    <property type="entry name" value="Tryp_SPc"/>
    <property type="match status" value="1"/>
</dbReference>
<dbReference type="InterPro" id="IPR009003">
    <property type="entry name" value="Peptidase_S1_PA"/>
</dbReference>
<evidence type="ECO:0000256" key="2">
    <source>
        <dbReference type="ARBA" id="ARBA00007664"/>
    </source>
</evidence>
<dbReference type="InterPro" id="IPR043504">
    <property type="entry name" value="Peptidase_S1_PA_chymotrypsin"/>
</dbReference>
<dbReference type="GO" id="GO:0090729">
    <property type="term" value="F:toxin activity"/>
    <property type="evidence" value="ECO:0007669"/>
    <property type="project" value="UniProtKB-KW"/>
</dbReference>
<dbReference type="PANTHER" id="PTHR24276">
    <property type="entry name" value="POLYSERASE-RELATED"/>
    <property type="match status" value="1"/>
</dbReference>
<evidence type="ECO:0000256" key="10">
    <source>
        <dbReference type="ARBA" id="ARBA00084094"/>
    </source>
</evidence>
<evidence type="ECO:0000259" key="13">
    <source>
        <dbReference type="PROSITE" id="PS50240"/>
    </source>
</evidence>
<keyword evidence="14" id="KW-1185">Reference proteome</keyword>
<evidence type="ECO:0000256" key="9">
    <source>
        <dbReference type="ARBA" id="ARBA00055534"/>
    </source>
</evidence>
<name>A0A9R0DSF1_SPOFR</name>
<evidence type="ECO:0000256" key="6">
    <source>
        <dbReference type="ARBA" id="ARBA00022825"/>
    </source>
</evidence>
<comment type="similarity">
    <text evidence="2">Belongs to the peptidase S1 family.</text>
</comment>
<dbReference type="InterPro" id="IPR050430">
    <property type="entry name" value="Peptidase_S1"/>
</dbReference>
<evidence type="ECO:0000256" key="12">
    <source>
        <dbReference type="SAM" id="SignalP"/>
    </source>
</evidence>
<dbReference type="Pfam" id="PF00089">
    <property type="entry name" value="Trypsin"/>
    <property type="match status" value="1"/>
</dbReference>
<feature type="signal peptide" evidence="12">
    <location>
        <begin position="1"/>
        <end position="17"/>
    </location>
</feature>
<protein>
    <submittedName>
        <fullName evidence="15">Transmembrane protease serine 11A-like isoform X2</fullName>
    </submittedName>
</protein>
<comment type="subcellular location">
    <subcellularLocation>
        <location evidence="1">Secreted</location>
        <location evidence="1">Extracellular space</location>
    </subcellularLocation>
</comment>
<keyword evidence="4" id="KW-0645">Protease</keyword>
<dbReference type="GeneID" id="118277702"/>